<feature type="transmembrane region" description="Helical" evidence="7">
    <location>
        <begin position="46"/>
        <end position="70"/>
    </location>
</feature>
<feature type="non-terminal residue" evidence="8">
    <location>
        <position position="150"/>
    </location>
</feature>
<evidence type="ECO:0000313" key="9">
    <source>
        <dbReference type="Proteomes" id="UP000051574"/>
    </source>
</evidence>
<dbReference type="PANTHER" id="PTHR31592">
    <property type="entry name" value="TRANSMEMBRANE PROTEIN 192"/>
    <property type="match status" value="1"/>
</dbReference>
<keyword evidence="6 7" id="KW-0472">Membrane</keyword>
<dbReference type="GO" id="GO:0005765">
    <property type="term" value="C:lysosomal membrane"/>
    <property type="evidence" value="ECO:0007669"/>
    <property type="project" value="TreeGrafter"/>
</dbReference>
<comment type="caution">
    <text evidence="8">The sequence shown here is derived from an EMBL/GenBank/DDBJ whole genome shotgun (WGS) entry which is preliminary data.</text>
</comment>
<keyword evidence="4 7" id="KW-0812">Transmembrane</keyword>
<dbReference type="Pfam" id="PF14802">
    <property type="entry name" value="TMEM192"/>
    <property type="match status" value="1"/>
</dbReference>
<evidence type="ECO:0000256" key="6">
    <source>
        <dbReference type="ARBA" id="ARBA00023136"/>
    </source>
</evidence>
<feature type="transmembrane region" description="Helical" evidence="7">
    <location>
        <begin position="7"/>
        <end position="26"/>
    </location>
</feature>
<comment type="similarity">
    <text evidence="2">Belongs to the TMEM192 family.</text>
</comment>
<keyword evidence="5 7" id="KW-1133">Transmembrane helix</keyword>
<organism evidence="8 9">
    <name type="scientific">Oryctes borbonicus</name>
    <dbReference type="NCBI Taxonomy" id="1629725"/>
    <lineage>
        <taxon>Eukaryota</taxon>
        <taxon>Metazoa</taxon>
        <taxon>Ecdysozoa</taxon>
        <taxon>Arthropoda</taxon>
        <taxon>Hexapoda</taxon>
        <taxon>Insecta</taxon>
        <taxon>Pterygota</taxon>
        <taxon>Neoptera</taxon>
        <taxon>Endopterygota</taxon>
        <taxon>Coleoptera</taxon>
        <taxon>Polyphaga</taxon>
        <taxon>Scarabaeiformia</taxon>
        <taxon>Scarabaeidae</taxon>
        <taxon>Dynastinae</taxon>
        <taxon>Oryctes</taxon>
    </lineage>
</organism>
<evidence type="ECO:0000256" key="4">
    <source>
        <dbReference type="ARBA" id="ARBA00022692"/>
    </source>
</evidence>
<dbReference type="GO" id="GO:0005770">
    <property type="term" value="C:late endosome"/>
    <property type="evidence" value="ECO:0007669"/>
    <property type="project" value="TreeGrafter"/>
</dbReference>
<dbReference type="PANTHER" id="PTHR31592:SF1">
    <property type="entry name" value="TRANSMEMBRANE PROTEIN 192"/>
    <property type="match status" value="1"/>
</dbReference>
<comment type="subcellular location">
    <subcellularLocation>
        <location evidence="1">Membrane</location>
        <topology evidence="1">Multi-pass membrane protein</topology>
    </subcellularLocation>
</comment>
<dbReference type="AlphaFoldDB" id="A0A0T6B6H0"/>
<reference evidence="8 9" key="1">
    <citation type="submission" date="2015-09" db="EMBL/GenBank/DDBJ databases">
        <title>Draft genome of the scarab beetle Oryctes borbonicus.</title>
        <authorList>
            <person name="Meyer J.M."/>
            <person name="Markov G.V."/>
            <person name="Baskaran P."/>
            <person name="Herrmann M."/>
            <person name="Sommer R.J."/>
            <person name="Roedelsperger C."/>
        </authorList>
    </citation>
    <scope>NUCLEOTIDE SEQUENCE [LARGE SCALE GENOMIC DNA]</scope>
    <source>
        <strain evidence="8">OB123</strain>
        <tissue evidence="8">Whole animal</tissue>
    </source>
</reference>
<dbReference type="InterPro" id="IPR029399">
    <property type="entry name" value="TMEM192"/>
</dbReference>
<name>A0A0T6B6H0_9SCAR</name>
<accession>A0A0T6B6H0</accession>
<dbReference type="OrthoDB" id="6277625at2759"/>
<evidence type="ECO:0000313" key="8">
    <source>
        <dbReference type="EMBL" id="KRT82953.1"/>
    </source>
</evidence>
<evidence type="ECO:0000256" key="7">
    <source>
        <dbReference type="SAM" id="Phobius"/>
    </source>
</evidence>
<protein>
    <recommendedName>
        <fullName evidence="3">Transmembrane protein 192</fullName>
    </recommendedName>
</protein>
<evidence type="ECO:0000256" key="5">
    <source>
        <dbReference type="ARBA" id="ARBA00022989"/>
    </source>
</evidence>
<dbReference type="EMBL" id="LJIG01009501">
    <property type="protein sequence ID" value="KRT82953.1"/>
    <property type="molecule type" value="Genomic_DNA"/>
</dbReference>
<gene>
    <name evidence="8" type="ORF">AMK59_3556</name>
</gene>
<proteinExistence type="inferred from homology"/>
<evidence type="ECO:0000256" key="1">
    <source>
        <dbReference type="ARBA" id="ARBA00004141"/>
    </source>
</evidence>
<sequence>MQVNRRLPFYIVSLWLAFVALIQAFMQYFYAENFTDKCLQGGLLSPIGYLCALFTTEFCIVFGVNINYILRVVKFNRLKQQPDVQKEEWNACSSVDSFAQGEVGYRQRSDKVYDFIEKQADLIRHLKDHNAKLGEKLMILNAQLENSRKR</sequence>
<evidence type="ECO:0000256" key="2">
    <source>
        <dbReference type="ARBA" id="ARBA00006314"/>
    </source>
</evidence>
<keyword evidence="9" id="KW-1185">Reference proteome</keyword>
<evidence type="ECO:0000256" key="3">
    <source>
        <dbReference type="ARBA" id="ARBA00014635"/>
    </source>
</evidence>
<dbReference type="Proteomes" id="UP000051574">
    <property type="component" value="Unassembled WGS sequence"/>
</dbReference>